<dbReference type="PANTHER" id="PTHR11808">
    <property type="entry name" value="TRANS-SULFURATION ENZYME FAMILY MEMBER"/>
    <property type="match status" value="1"/>
</dbReference>
<dbReference type="GO" id="GO:0016846">
    <property type="term" value="F:carbon-sulfur lyase activity"/>
    <property type="evidence" value="ECO:0007669"/>
    <property type="project" value="TreeGrafter"/>
</dbReference>
<dbReference type="Gene3D" id="3.90.1150.10">
    <property type="entry name" value="Aspartate Aminotransferase, domain 1"/>
    <property type="match status" value="1"/>
</dbReference>
<name>Q9HLZ3_THEAC</name>
<evidence type="ECO:0000313" key="4">
    <source>
        <dbReference type="Proteomes" id="UP000001024"/>
    </source>
</evidence>
<gene>
    <name evidence="3" type="ordered locus">Ta0080</name>
</gene>
<dbReference type="RefSeq" id="WP_010900508.1">
    <property type="nucleotide sequence ID" value="NC_002578.1"/>
</dbReference>
<dbReference type="InterPro" id="IPR015421">
    <property type="entry name" value="PyrdxlP-dep_Trfase_major"/>
</dbReference>
<dbReference type="NCBIfam" id="NF005026">
    <property type="entry name" value="PRK06434.1"/>
    <property type="match status" value="1"/>
</dbReference>
<dbReference type="InParanoid" id="Q9HLZ3"/>
<dbReference type="InterPro" id="IPR054542">
    <property type="entry name" value="Cys_met_metab_PP"/>
</dbReference>
<dbReference type="Pfam" id="PF01053">
    <property type="entry name" value="Cys_Met_Meta_PP"/>
    <property type="match status" value="1"/>
</dbReference>
<reference evidence="3 4" key="1">
    <citation type="journal article" date="2000" name="Nature">
        <title>The genome sequence of the thermoacidophilic scavenger Thermoplasma acidophilum.</title>
        <authorList>
            <person name="Ruepp A."/>
            <person name="Graml W."/>
            <person name="Santos-Martinez M.L."/>
            <person name="Koretke K.K."/>
            <person name="Volker C."/>
            <person name="Mewes H.W."/>
            <person name="Frishman D."/>
            <person name="Stocker S."/>
            <person name="Lupas A.N."/>
            <person name="Baumeister W."/>
        </authorList>
    </citation>
    <scope>NUCLEOTIDE SEQUENCE [LARGE SCALE GENOMIC DNA]</scope>
    <source>
        <strain evidence="4">ATCC 25905 / DSM 1728 / JCM 9062 / NBRC 15155 / AMRC-C165</strain>
    </source>
</reference>
<dbReference type="PaxDb" id="273075-Ta0080"/>
<keyword evidence="2" id="KW-0663">Pyridoxal phosphate</keyword>
<dbReference type="FunFam" id="3.40.640.10:FF:000046">
    <property type="entry name" value="Cystathionine gamma-lyase"/>
    <property type="match status" value="1"/>
</dbReference>
<dbReference type="HOGENOM" id="CLU_018986_2_0_2"/>
<dbReference type="InterPro" id="IPR015422">
    <property type="entry name" value="PyrdxlP-dep_Trfase_small"/>
</dbReference>
<dbReference type="CDD" id="cd00614">
    <property type="entry name" value="CGS_like"/>
    <property type="match status" value="1"/>
</dbReference>
<evidence type="ECO:0000313" key="3">
    <source>
        <dbReference type="EMBL" id="CAC11228.1"/>
    </source>
</evidence>
<dbReference type="GO" id="GO:0019346">
    <property type="term" value="P:transsulfuration"/>
    <property type="evidence" value="ECO:0007669"/>
    <property type="project" value="InterPro"/>
</dbReference>
<proteinExistence type="predicted"/>
<dbReference type="Proteomes" id="UP000001024">
    <property type="component" value="Chromosome"/>
</dbReference>
<dbReference type="GO" id="GO:0005737">
    <property type="term" value="C:cytoplasm"/>
    <property type="evidence" value="ECO:0007669"/>
    <property type="project" value="TreeGrafter"/>
</dbReference>
<dbReference type="eggNOG" id="arCOG00060">
    <property type="taxonomic scope" value="Archaea"/>
</dbReference>
<evidence type="ECO:0000256" key="2">
    <source>
        <dbReference type="ARBA" id="ARBA00022898"/>
    </source>
</evidence>
<organism evidence="3 4">
    <name type="scientific">Thermoplasma acidophilum (strain ATCC 25905 / DSM 1728 / JCM 9062 / NBRC 15155 / AMRC-C165)</name>
    <dbReference type="NCBI Taxonomy" id="273075"/>
    <lineage>
        <taxon>Archaea</taxon>
        <taxon>Methanobacteriati</taxon>
        <taxon>Thermoplasmatota</taxon>
        <taxon>Thermoplasmata</taxon>
        <taxon>Thermoplasmatales</taxon>
        <taxon>Thermoplasmataceae</taxon>
        <taxon>Thermoplasma</taxon>
    </lineage>
</organism>
<dbReference type="PROSITE" id="PS00868">
    <property type="entry name" value="CYS_MET_METAB_PP"/>
    <property type="match status" value="1"/>
</dbReference>
<comment type="cofactor">
    <cofactor evidence="1">
        <name>pyridoxal 5'-phosphate</name>
        <dbReference type="ChEBI" id="CHEBI:597326"/>
    </cofactor>
</comment>
<dbReference type="InterPro" id="IPR000277">
    <property type="entry name" value="Cys/Met-Metab_PyrdxlP-dep_enz"/>
</dbReference>
<dbReference type="AlphaFoldDB" id="Q9HLZ3"/>
<dbReference type="EMBL" id="AL445063">
    <property type="protein sequence ID" value="CAC11228.1"/>
    <property type="molecule type" value="Genomic_DNA"/>
</dbReference>
<accession>Q9HLZ3</accession>
<dbReference type="STRING" id="273075.gene:9571295"/>
<dbReference type="Gene3D" id="3.40.640.10">
    <property type="entry name" value="Type I PLP-dependent aspartate aminotransferase-like (Major domain)"/>
    <property type="match status" value="1"/>
</dbReference>
<dbReference type="SUPFAM" id="SSF53383">
    <property type="entry name" value="PLP-dependent transferases"/>
    <property type="match status" value="1"/>
</dbReference>
<dbReference type="GO" id="GO:0030170">
    <property type="term" value="F:pyridoxal phosphate binding"/>
    <property type="evidence" value="ECO:0007669"/>
    <property type="project" value="InterPro"/>
</dbReference>
<dbReference type="PIRSF" id="PIRSF001434">
    <property type="entry name" value="CGS"/>
    <property type="match status" value="1"/>
</dbReference>
<keyword evidence="4" id="KW-1185">Reference proteome</keyword>
<sequence length="384" mass="42694">MVSHRYKGFNTKAVQSGELRDPRFGNVTTPIFETSTFVYPNPEKEAYTDHTRDQPYIYTRWGNPTVQAFEEKYAAVEGAEYALSFSSGMGAITSAITGLLHPGSRMLSLSDLYGQTFYFFNKVLGDLGIKVDYIDTERINSLDFDPSKYDAIYMESITNPTLKVPDIRSVSDYAKKSLVIVDATFASPYNQHPLDLGADVVIHSATKYIGGHSDIVMGVVGTNSKEIFNSLVIRRKTYGSNPDPIQAYLALRGLKTLGLRMEKHNRNGMEIATFLRKNDSISRVYYPDTEMGKKVLSGFGGMVSFEIRRDRDVHSFLRKLSIPMVAASLGGVESLITLPAETSHSSLSREERERMGISDNLVRFSIGIEDAEDLIADIQNALGA</sequence>
<evidence type="ECO:0000256" key="1">
    <source>
        <dbReference type="ARBA" id="ARBA00001933"/>
    </source>
</evidence>
<dbReference type="OrthoDB" id="43458at2157"/>
<dbReference type="KEGG" id="tac:Ta0080"/>
<dbReference type="EnsemblBacteria" id="CAC11228">
    <property type="protein sequence ID" value="CAC11228"/>
    <property type="gene ID" value="CAC11228"/>
</dbReference>
<protein>
    <submittedName>
        <fullName evidence="3">Cystathionine gamma-lyase related protein</fullName>
    </submittedName>
</protein>
<dbReference type="InterPro" id="IPR015424">
    <property type="entry name" value="PyrdxlP-dep_Trfase"/>
</dbReference>